<protein>
    <recommendedName>
        <fullName evidence="9">ATP synthase subunit I</fullName>
    </recommendedName>
</protein>
<evidence type="ECO:0000256" key="5">
    <source>
        <dbReference type="ARBA" id="ARBA00023136"/>
    </source>
</evidence>
<evidence type="ECO:0008006" key="9">
    <source>
        <dbReference type="Google" id="ProtNLM"/>
    </source>
</evidence>
<evidence type="ECO:0000256" key="2">
    <source>
        <dbReference type="ARBA" id="ARBA00022475"/>
    </source>
</evidence>
<keyword evidence="3 6" id="KW-0812">Transmembrane</keyword>
<keyword evidence="5 6" id="KW-0472">Membrane</keyword>
<sequence>MLITICAVLAIYGERIDIAKSLVWGGVCALSNVLLLVWRMHQRKNLQSAGKQLGMMYRSVVERFFVVICLLVIGMLKMQLSPLHVMLGFVVAQSALILVSLMSVFGQGKARNNA</sequence>
<evidence type="ECO:0000256" key="1">
    <source>
        <dbReference type="ARBA" id="ARBA00004651"/>
    </source>
</evidence>
<evidence type="ECO:0000256" key="3">
    <source>
        <dbReference type="ARBA" id="ARBA00022692"/>
    </source>
</evidence>
<dbReference type="Pfam" id="PF03899">
    <property type="entry name" value="ATP-synt_I"/>
    <property type="match status" value="1"/>
</dbReference>
<dbReference type="EMBL" id="RJVP01000002">
    <property type="protein sequence ID" value="ROH86845.1"/>
    <property type="molecule type" value="Genomic_DNA"/>
</dbReference>
<organism evidence="7 8">
    <name type="scientific">Pseudomethylobacillus aquaticus</name>
    <dbReference type="NCBI Taxonomy" id="2676064"/>
    <lineage>
        <taxon>Bacteria</taxon>
        <taxon>Pseudomonadati</taxon>
        <taxon>Pseudomonadota</taxon>
        <taxon>Betaproteobacteria</taxon>
        <taxon>Nitrosomonadales</taxon>
        <taxon>Methylophilaceae</taxon>
        <taxon>Pseudomethylobacillus</taxon>
    </lineage>
</organism>
<dbReference type="AlphaFoldDB" id="A0A3N0V2A8"/>
<feature type="transmembrane region" description="Helical" evidence="6">
    <location>
        <begin position="86"/>
        <end position="105"/>
    </location>
</feature>
<gene>
    <name evidence="7" type="ORF">ED236_03825</name>
</gene>
<proteinExistence type="predicted"/>
<dbReference type="Proteomes" id="UP000275137">
    <property type="component" value="Unassembled WGS sequence"/>
</dbReference>
<comment type="caution">
    <text evidence="7">The sequence shown here is derived from an EMBL/GenBank/DDBJ whole genome shotgun (WGS) entry which is preliminary data.</text>
</comment>
<evidence type="ECO:0000313" key="7">
    <source>
        <dbReference type="EMBL" id="ROH86845.1"/>
    </source>
</evidence>
<keyword evidence="4 6" id="KW-1133">Transmembrane helix</keyword>
<name>A0A3N0V2A8_9PROT</name>
<feature type="transmembrane region" description="Helical" evidence="6">
    <location>
        <begin position="60"/>
        <end position="80"/>
    </location>
</feature>
<keyword evidence="2" id="KW-1003">Cell membrane</keyword>
<dbReference type="GO" id="GO:0005886">
    <property type="term" value="C:plasma membrane"/>
    <property type="evidence" value="ECO:0007669"/>
    <property type="project" value="UniProtKB-SubCell"/>
</dbReference>
<reference evidence="7 8" key="1">
    <citation type="submission" date="2018-10" db="EMBL/GenBank/DDBJ databases">
        <authorList>
            <person name="Chen W.-M."/>
        </authorList>
    </citation>
    <scope>NUCLEOTIDE SEQUENCE [LARGE SCALE GENOMIC DNA]</scope>
    <source>
        <strain evidence="7 8">H-5</strain>
    </source>
</reference>
<feature type="transmembrane region" description="Helical" evidence="6">
    <location>
        <begin position="23"/>
        <end position="40"/>
    </location>
</feature>
<evidence type="ECO:0000256" key="4">
    <source>
        <dbReference type="ARBA" id="ARBA00022989"/>
    </source>
</evidence>
<comment type="subcellular location">
    <subcellularLocation>
        <location evidence="1">Cell membrane</location>
        <topology evidence="1">Multi-pass membrane protein</topology>
    </subcellularLocation>
</comment>
<dbReference type="InterPro" id="IPR005598">
    <property type="entry name" value="ATP_synth_I"/>
</dbReference>
<evidence type="ECO:0000256" key="6">
    <source>
        <dbReference type="SAM" id="Phobius"/>
    </source>
</evidence>
<evidence type="ECO:0000313" key="8">
    <source>
        <dbReference type="Proteomes" id="UP000275137"/>
    </source>
</evidence>
<accession>A0A3N0V2A8</accession>
<keyword evidence="8" id="KW-1185">Reference proteome</keyword>